<proteinExistence type="inferred from homology"/>
<evidence type="ECO:0000256" key="5">
    <source>
        <dbReference type="ARBA" id="ARBA00022833"/>
    </source>
</evidence>
<gene>
    <name evidence="7" type="ORF">KSF_081770</name>
</gene>
<dbReference type="GO" id="GO:0016814">
    <property type="term" value="F:hydrolase activity, acting on carbon-nitrogen (but not peptide) bonds, in cyclic amidines"/>
    <property type="evidence" value="ECO:0007669"/>
    <property type="project" value="UniProtKB-ARBA"/>
</dbReference>
<dbReference type="InterPro" id="IPR006330">
    <property type="entry name" value="Ado/ade_deaminase"/>
</dbReference>
<dbReference type="Proteomes" id="UP000597444">
    <property type="component" value="Unassembled WGS sequence"/>
</dbReference>
<dbReference type="GO" id="GO:0019239">
    <property type="term" value="F:deaminase activity"/>
    <property type="evidence" value="ECO:0007669"/>
    <property type="project" value="InterPro"/>
</dbReference>
<keyword evidence="8" id="KW-1185">Reference proteome</keyword>
<dbReference type="SUPFAM" id="SSF51556">
    <property type="entry name" value="Metallo-dependent hydrolases"/>
    <property type="match status" value="1"/>
</dbReference>
<dbReference type="Pfam" id="PF00962">
    <property type="entry name" value="A_deaminase"/>
    <property type="match status" value="1"/>
</dbReference>
<comment type="cofactor">
    <cofactor evidence="1">
        <name>Zn(2+)</name>
        <dbReference type="ChEBI" id="CHEBI:29105"/>
    </cofactor>
</comment>
<dbReference type="PANTHER" id="PTHR43114">
    <property type="entry name" value="ADENINE DEAMINASE"/>
    <property type="match status" value="1"/>
</dbReference>
<keyword evidence="5" id="KW-0862">Zinc</keyword>
<evidence type="ECO:0000313" key="8">
    <source>
        <dbReference type="Proteomes" id="UP000597444"/>
    </source>
</evidence>
<comment type="caution">
    <text evidence="7">The sequence shown here is derived from an EMBL/GenBank/DDBJ whole genome shotgun (WGS) entry which is preliminary data.</text>
</comment>
<evidence type="ECO:0000256" key="3">
    <source>
        <dbReference type="ARBA" id="ARBA00022723"/>
    </source>
</evidence>
<comment type="similarity">
    <text evidence="2">Belongs to the metallo-dependent hydrolases superfamily. Adenosine and AMP deaminases family.</text>
</comment>
<evidence type="ECO:0000256" key="1">
    <source>
        <dbReference type="ARBA" id="ARBA00001947"/>
    </source>
</evidence>
<organism evidence="7 8">
    <name type="scientific">Reticulibacter mediterranei</name>
    <dbReference type="NCBI Taxonomy" id="2778369"/>
    <lineage>
        <taxon>Bacteria</taxon>
        <taxon>Bacillati</taxon>
        <taxon>Chloroflexota</taxon>
        <taxon>Ktedonobacteria</taxon>
        <taxon>Ktedonobacterales</taxon>
        <taxon>Reticulibacteraceae</taxon>
        <taxon>Reticulibacter</taxon>
    </lineage>
</organism>
<feature type="domain" description="Adenosine deaminase" evidence="6">
    <location>
        <begin position="15"/>
        <end position="335"/>
    </location>
</feature>
<keyword evidence="3" id="KW-0479">Metal-binding</keyword>
<dbReference type="AlphaFoldDB" id="A0A8J3IM71"/>
<dbReference type="RefSeq" id="WP_220208893.1">
    <property type="nucleotide sequence ID" value="NZ_BNJK01000002.1"/>
</dbReference>
<evidence type="ECO:0000313" key="7">
    <source>
        <dbReference type="EMBL" id="GHO98129.1"/>
    </source>
</evidence>
<reference evidence="7" key="1">
    <citation type="submission" date="2020-10" db="EMBL/GenBank/DDBJ databases">
        <title>Taxonomic study of unclassified bacteria belonging to the class Ktedonobacteria.</title>
        <authorList>
            <person name="Yabe S."/>
            <person name="Wang C.M."/>
            <person name="Zheng Y."/>
            <person name="Sakai Y."/>
            <person name="Cavaletti L."/>
            <person name="Monciardini P."/>
            <person name="Donadio S."/>
        </authorList>
    </citation>
    <scope>NUCLEOTIDE SEQUENCE</scope>
    <source>
        <strain evidence="7">ID150040</strain>
    </source>
</reference>
<dbReference type="EMBL" id="BNJK01000002">
    <property type="protein sequence ID" value="GHO98129.1"/>
    <property type="molecule type" value="Genomic_DNA"/>
</dbReference>
<dbReference type="PANTHER" id="PTHR43114:SF6">
    <property type="entry name" value="ADENINE DEAMINASE"/>
    <property type="match status" value="1"/>
</dbReference>
<evidence type="ECO:0000256" key="2">
    <source>
        <dbReference type="ARBA" id="ARBA00006676"/>
    </source>
</evidence>
<name>A0A8J3IM71_9CHLR</name>
<accession>A0A8J3IM71</accession>
<dbReference type="GO" id="GO:0046872">
    <property type="term" value="F:metal ion binding"/>
    <property type="evidence" value="ECO:0007669"/>
    <property type="project" value="UniProtKB-KW"/>
</dbReference>
<dbReference type="InterPro" id="IPR001365">
    <property type="entry name" value="A_deaminase_dom"/>
</dbReference>
<evidence type="ECO:0000259" key="6">
    <source>
        <dbReference type="Pfam" id="PF00962"/>
    </source>
</evidence>
<dbReference type="NCBIfam" id="TIGR01430">
    <property type="entry name" value="aden_deam"/>
    <property type="match status" value="1"/>
</dbReference>
<evidence type="ECO:0000256" key="4">
    <source>
        <dbReference type="ARBA" id="ARBA00022801"/>
    </source>
</evidence>
<keyword evidence="4" id="KW-0378">Hydrolase</keyword>
<dbReference type="InterPro" id="IPR032466">
    <property type="entry name" value="Metal_Hydrolase"/>
</dbReference>
<protein>
    <submittedName>
        <fullName evidence="7">Aminodeoxyfutalosine deaminase</fullName>
    </submittedName>
</protein>
<sequence length="354" mass="39929">MENIQAIERYLEAVPKAELHVHLEGSIQPATLLTLARRNGVTLPASTVEEMREWFRFRDFRHFIEIYAAIFAGLRTAEDYELVVYEFGAEMARQNVRYAEVTFSASTHRYTMGIPHDVYFSGLQKGRERAKQDFGVEIRWVFDIVRDIPDEADRRKRAEFTTAVAIECMNEGVISLGLGGFEQGYPPEQFAPWFEKALTAGLHSVPHAGEGDGPASVWGALRALHAERIGHGVRSIEDADLVLHLASHQVPLETCPLSNTCLGIYPNLAEHPFLPLYRAGVPLTVNSDDPPLFDATLNQNVNALYEPLHLDLNEIDEILLNGVRHSFLPPEQKITMETSFRVEMARLRTDLLHS</sequence>
<dbReference type="Gene3D" id="3.20.20.140">
    <property type="entry name" value="Metal-dependent hydrolases"/>
    <property type="match status" value="1"/>
</dbReference>